<evidence type="ECO:0008006" key="4">
    <source>
        <dbReference type="Google" id="ProtNLM"/>
    </source>
</evidence>
<evidence type="ECO:0000313" key="3">
    <source>
        <dbReference type="Proteomes" id="UP000712600"/>
    </source>
</evidence>
<dbReference type="GO" id="GO:0005829">
    <property type="term" value="C:cytosol"/>
    <property type="evidence" value="ECO:0007669"/>
    <property type="project" value="TreeGrafter"/>
</dbReference>
<gene>
    <name evidence="2" type="ORF">F2Q69_00038743</name>
</gene>
<dbReference type="InterPro" id="IPR001005">
    <property type="entry name" value="SANT/Myb"/>
</dbReference>
<feature type="region of interest" description="Disordered" evidence="1">
    <location>
        <begin position="1"/>
        <end position="38"/>
    </location>
</feature>
<organism evidence="2 3">
    <name type="scientific">Brassica cretica</name>
    <name type="common">Mustard</name>
    <dbReference type="NCBI Taxonomy" id="69181"/>
    <lineage>
        <taxon>Eukaryota</taxon>
        <taxon>Viridiplantae</taxon>
        <taxon>Streptophyta</taxon>
        <taxon>Embryophyta</taxon>
        <taxon>Tracheophyta</taxon>
        <taxon>Spermatophyta</taxon>
        <taxon>Magnoliopsida</taxon>
        <taxon>eudicotyledons</taxon>
        <taxon>Gunneridae</taxon>
        <taxon>Pentapetalae</taxon>
        <taxon>rosids</taxon>
        <taxon>malvids</taxon>
        <taxon>Brassicales</taxon>
        <taxon>Brassicaceae</taxon>
        <taxon>Brassiceae</taxon>
        <taxon>Brassica</taxon>
    </lineage>
</organism>
<dbReference type="GO" id="GO:0030544">
    <property type="term" value="F:Hsp70 protein binding"/>
    <property type="evidence" value="ECO:0007669"/>
    <property type="project" value="InterPro"/>
</dbReference>
<dbReference type="SUPFAM" id="SSF46689">
    <property type="entry name" value="Homeodomain-like"/>
    <property type="match status" value="1"/>
</dbReference>
<protein>
    <recommendedName>
        <fullName evidence="4">Myb-like domain-containing protein</fullName>
    </recommendedName>
</protein>
<sequence length="76" mass="8456">MRKATVSIASPLSTREELGESLPKAEPASKESVTFPKETTQRWERVAAAVPGKTVVQCKKKFAELKELIRSNKTRV</sequence>
<dbReference type="Proteomes" id="UP000712600">
    <property type="component" value="Unassembled WGS sequence"/>
</dbReference>
<evidence type="ECO:0000256" key="1">
    <source>
        <dbReference type="SAM" id="MobiDB-lite"/>
    </source>
</evidence>
<dbReference type="FunFam" id="1.10.10.60:FF:000416">
    <property type="entry name" value="Myb family transcription factor"/>
    <property type="match status" value="1"/>
</dbReference>
<reference evidence="2" key="1">
    <citation type="submission" date="2019-12" db="EMBL/GenBank/DDBJ databases">
        <title>Genome sequencing and annotation of Brassica cretica.</title>
        <authorList>
            <person name="Studholme D.J."/>
            <person name="Sarris P."/>
        </authorList>
    </citation>
    <scope>NUCLEOTIDE SEQUENCE</scope>
    <source>
        <strain evidence="2">PFS-109/04</strain>
        <tissue evidence="2">Leaf</tissue>
    </source>
</reference>
<dbReference type="Gene3D" id="1.10.10.60">
    <property type="entry name" value="Homeodomain-like"/>
    <property type="match status" value="1"/>
</dbReference>
<accession>A0A8S9ST09</accession>
<dbReference type="GO" id="GO:0043022">
    <property type="term" value="F:ribosome binding"/>
    <property type="evidence" value="ECO:0007669"/>
    <property type="project" value="InterPro"/>
</dbReference>
<dbReference type="AlphaFoldDB" id="A0A8S9ST09"/>
<dbReference type="InterPro" id="IPR009057">
    <property type="entry name" value="Homeodomain-like_sf"/>
</dbReference>
<dbReference type="PANTHER" id="PTHR43999:SF11">
    <property type="entry name" value="DNAJ AND MYB-LIKE DNA-BINDING DOMAIN-CONTAINING PROTEIN"/>
    <property type="match status" value="1"/>
</dbReference>
<name>A0A8S9ST09_BRACR</name>
<dbReference type="GO" id="GO:0006450">
    <property type="term" value="P:regulation of translational fidelity"/>
    <property type="evidence" value="ECO:0007669"/>
    <property type="project" value="InterPro"/>
</dbReference>
<dbReference type="EMBL" id="QGKX02000004">
    <property type="protein sequence ID" value="KAF3603958.1"/>
    <property type="molecule type" value="Genomic_DNA"/>
</dbReference>
<dbReference type="CDD" id="cd00167">
    <property type="entry name" value="SANT"/>
    <property type="match status" value="1"/>
</dbReference>
<dbReference type="PANTHER" id="PTHR43999">
    <property type="entry name" value="DNAJ HOMOLOG SUBFAMILY C MEMBER 2"/>
    <property type="match status" value="1"/>
</dbReference>
<dbReference type="GO" id="GO:0051083">
    <property type="term" value="P:'de novo' cotranslational protein folding"/>
    <property type="evidence" value="ECO:0007669"/>
    <property type="project" value="InterPro"/>
</dbReference>
<dbReference type="InterPro" id="IPR044634">
    <property type="entry name" value="Zuotin/DnaJC2"/>
</dbReference>
<evidence type="ECO:0000313" key="2">
    <source>
        <dbReference type="EMBL" id="KAF3603958.1"/>
    </source>
</evidence>
<comment type="caution">
    <text evidence="2">The sequence shown here is derived from an EMBL/GenBank/DDBJ whole genome shotgun (WGS) entry which is preliminary data.</text>
</comment>
<proteinExistence type="predicted"/>